<dbReference type="InterPro" id="IPR023460">
    <property type="entry name" value="RNA_bf_YbxF-like"/>
</dbReference>
<dbReference type="EMBL" id="NPIA01000010">
    <property type="protein sequence ID" value="OZM55897.1"/>
    <property type="molecule type" value="Genomic_DNA"/>
</dbReference>
<evidence type="ECO:0000313" key="5">
    <source>
        <dbReference type="EMBL" id="OZM55897.1"/>
    </source>
</evidence>
<dbReference type="RefSeq" id="WP_094926375.1">
    <property type="nucleotide sequence ID" value="NZ_NPIA01000010.1"/>
</dbReference>
<feature type="domain" description="Ribosomal protein eL8/eL30/eS12/Gadd45" evidence="4">
    <location>
        <begin position="5"/>
        <end position="81"/>
    </location>
</feature>
<dbReference type="InterPro" id="IPR029064">
    <property type="entry name" value="Ribosomal_eL30-like_sf"/>
</dbReference>
<dbReference type="Gene3D" id="3.30.1330.30">
    <property type="match status" value="1"/>
</dbReference>
<accession>A0A263BR90</accession>
<dbReference type="InterPro" id="IPR004038">
    <property type="entry name" value="Ribosomal_eL8/eL30/eS12/Gad45"/>
</dbReference>
<evidence type="ECO:0000256" key="1">
    <source>
        <dbReference type="ARBA" id="ARBA00007326"/>
    </source>
</evidence>
<dbReference type="HAMAP" id="MF_00574">
    <property type="entry name" value="Ribosomal_eL8_Bact"/>
    <property type="match status" value="1"/>
</dbReference>
<dbReference type="PRINTS" id="PR00884">
    <property type="entry name" value="RIBOSOMALHS6"/>
</dbReference>
<keyword evidence="5" id="KW-0689">Ribosomal protein</keyword>
<name>A0A263BR90_9BACI</name>
<dbReference type="GO" id="GO:0005840">
    <property type="term" value="C:ribosome"/>
    <property type="evidence" value="ECO:0007669"/>
    <property type="project" value="UniProtKB-KW"/>
</dbReference>
<dbReference type="Pfam" id="PF01248">
    <property type="entry name" value="Ribosomal_L7Ae"/>
    <property type="match status" value="1"/>
</dbReference>
<protein>
    <recommendedName>
        <fullName evidence="3">RNA-binding protein CIB95_14625</fullName>
    </recommendedName>
    <alternativeName>
        <fullName evidence="3">Ribosomal protein eL8-like</fullName>
    </alternativeName>
</protein>
<comment type="similarity">
    <text evidence="3">Belongs to the eukaryotic ribosomal protein eL8 family.</text>
</comment>
<keyword evidence="6" id="KW-1185">Reference proteome</keyword>
<comment type="caution">
    <text evidence="5">The sequence shown here is derived from an EMBL/GenBank/DDBJ whole genome shotgun (WGS) entry which is preliminary data.</text>
</comment>
<evidence type="ECO:0000256" key="3">
    <source>
        <dbReference type="HAMAP-Rule" id="MF_00574"/>
    </source>
</evidence>
<reference evidence="6" key="1">
    <citation type="submission" date="2017-08" db="EMBL/GenBank/DDBJ databases">
        <authorList>
            <person name="Huang Z."/>
        </authorList>
    </citation>
    <scope>NUCLEOTIDE SEQUENCE [LARGE SCALE GENOMIC DNA]</scope>
    <source>
        <strain evidence="6">SA5d-4</strain>
    </source>
</reference>
<gene>
    <name evidence="5" type="ORF">CIB95_14625</name>
</gene>
<organism evidence="5 6">
    <name type="scientific">Lottiidibacillus patelloidae</name>
    <dbReference type="NCBI Taxonomy" id="2670334"/>
    <lineage>
        <taxon>Bacteria</taxon>
        <taxon>Bacillati</taxon>
        <taxon>Bacillota</taxon>
        <taxon>Bacilli</taxon>
        <taxon>Bacillales</taxon>
        <taxon>Bacillaceae</taxon>
        <taxon>Lottiidibacillus</taxon>
    </lineage>
</organism>
<dbReference type="InterPro" id="IPR022991">
    <property type="entry name" value="Ribosomal_eL30_CS"/>
</dbReference>
<dbReference type="GO" id="GO:0003723">
    <property type="term" value="F:RNA binding"/>
    <property type="evidence" value="ECO:0007669"/>
    <property type="project" value="UniProtKB-UniRule"/>
</dbReference>
<dbReference type="PROSITE" id="PS00709">
    <property type="entry name" value="RIBOSOMAL_L30E_1"/>
    <property type="match status" value="1"/>
</dbReference>
<evidence type="ECO:0000256" key="2">
    <source>
        <dbReference type="ARBA" id="ARBA00022884"/>
    </source>
</evidence>
<proteinExistence type="inferred from homology"/>
<keyword evidence="5" id="KW-0687">Ribonucleoprotein</keyword>
<dbReference type="SUPFAM" id="SSF55315">
    <property type="entry name" value="L30e-like"/>
    <property type="match status" value="1"/>
</dbReference>
<sequence length="82" mass="8775">MSNDKVPQASNVIVGTKQTLKALKNGLVKEVLIAEDADHKLTTKVLSLAQEKNVPIKKIETMKKLGKHCGIEVGAATAAIVR</sequence>
<dbReference type="Proteomes" id="UP000217083">
    <property type="component" value="Unassembled WGS sequence"/>
</dbReference>
<dbReference type="AlphaFoldDB" id="A0A263BR90"/>
<keyword evidence="2 3" id="KW-0694">RNA-binding</keyword>
<comment type="similarity">
    <text evidence="1">Belongs to the eukaryotic ribosomal protein eL30 family.</text>
</comment>
<evidence type="ECO:0000259" key="4">
    <source>
        <dbReference type="Pfam" id="PF01248"/>
    </source>
</evidence>
<reference evidence="5 6" key="2">
    <citation type="submission" date="2017-09" db="EMBL/GenBank/DDBJ databases">
        <title>Bacillus patelloidae sp. nov., isolated from the intestinal tract of a marine limpet.</title>
        <authorList>
            <person name="Liu R."/>
            <person name="Dong C."/>
            <person name="Shao Z."/>
        </authorList>
    </citation>
    <scope>NUCLEOTIDE SEQUENCE [LARGE SCALE GENOMIC DNA]</scope>
    <source>
        <strain evidence="5 6">SA5d-4</strain>
    </source>
</reference>
<dbReference type="NCBIfam" id="NF010125">
    <property type="entry name" value="PRK13602.1"/>
    <property type="match status" value="1"/>
</dbReference>
<evidence type="ECO:0000313" key="6">
    <source>
        <dbReference type="Proteomes" id="UP000217083"/>
    </source>
</evidence>